<evidence type="ECO:0000313" key="2">
    <source>
        <dbReference type="Proteomes" id="UP000289738"/>
    </source>
</evidence>
<comment type="caution">
    <text evidence="1">The sequence shown here is derived from an EMBL/GenBank/DDBJ whole genome shotgun (WGS) entry which is preliminary data.</text>
</comment>
<sequence length="17" mass="1947">MRLCRGWWRGTGPGTGR</sequence>
<protein>
    <submittedName>
        <fullName evidence="1">Uncharacterized protein</fullName>
    </submittedName>
</protein>
<evidence type="ECO:0000313" key="1">
    <source>
        <dbReference type="EMBL" id="RYR78702.1"/>
    </source>
</evidence>
<proteinExistence type="predicted"/>
<keyword evidence="2" id="KW-1185">Reference proteome</keyword>
<dbReference type="EMBL" id="SDMP01000001">
    <property type="protein sequence ID" value="RYR78702.1"/>
    <property type="molecule type" value="Genomic_DNA"/>
</dbReference>
<organism evidence="1 2">
    <name type="scientific">Arachis hypogaea</name>
    <name type="common">Peanut</name>
    <dbReference type="NCBI Taxonomy" id="3818"/>
    <lineage>
        <taxon>Eukaryota</taxon>
        <taxon>Viridiplantae</taxon>
        <taxon>Streptophyta</taxon>
        <taxon>Embryophyta</taxon>
        <taxon>Tracheophyta</taxon>
        <taxon>Spermatophyta</taxon>
        <taxon>Magnoliopsida</taxon>
        <taxon>eudicotyledons</taxon>
        <taxon>Gunneridae</taxon>
        <taxon>Pentapetalae</taxon>
        <taxon>rosids</taxon>
        <taxon>fabids</taxon>
        <taxon>Fabales</taxon>
        <taxon>Fabaceae</taxon>
        <taxon>Papilionoideae</taxon>
        <taxon>50 kb inversion clade</taxon>
        <taxon>dalbergioids sensu lato</taxon>
        <taxon>Dalbergieae</taxon>
        <taxon>Pterocarpus clade</taxon>
        <taxon>Arachis</taxon>
    </lineage>
</organism>
<dbReference type="AlphaFoldDB" id="A0A445ETM8"/>
<name>A0A445ETM8_ARAHY</name>
<reference evidence="1 2" key="1">
    <citation type="submission" date="2019-01" db="EMBL/GenBank/DDBJ databases">
        <title>Sequencing of cultivated peanut Arachis hypogaea provides insights into genome evolution and oil improvement.</title>
        <authorList>
            <person name="Chen X."/>
        </authorList>
    </citation>
    <scope>NUCLEOTIDE SEQUENCE [LARGE SCALE GENOMIC DNA]</scope>
    <source>
        <strain evidence="2">cv. Fuhuasheng</strain>
        <tissue evidence="1">Leaves</tissue>
    </source>
</reference>
<gene>
    <name evidence="1" type="ORF">Ahy_A01g003563</name>
</gene>
<dbReference type="Proteomes" id="UP000289738">
    <property type="component" value="Chromosome A01"/>
</dbReference>
<accession>A0A445ETM8</accession>